<organism evidence="1 2">
    <name type="scientific">Aquibium carbonis</name>
    <dbReference type="NCBI Taxonomy" id="2495581"/>
    <lineage>
        <taxon>Bacteria</taxon>
        <taxon>Pseudomonadati</taxon>
        <taxon>Pseudomonadota</taxon>
        <taxon>Alphaproteobacteria</taxon>
        <taxon>Hyphomicrobiales</taxon>
        <taxon>Phyllobacteriaceae</taxon>
        <taxon>Aquibium</taxon>
    </lineage>
</organism>
<gene>
    <name evidence="1" type="ORF">EJC49_24565</name>
</gene>
<dbReference type="InterPro" id="IPR043733">
    <property type="entry name" value="DUF5677"/>
</dbReference>
<keyword evidence="2" id="KW-1185">Reference proteome</keyword>
<protein>
    <submittedName>
        <fullName evidence="1">Uncharacterized protein</fullName>
    </submittedName>
</protein>
<sequence>MELLRDYVTVAIQFTQEDPIHVASNEERELVAIKAALYARALTLCQGSLLLIENDRQLDFRVHTRGVIEAVMYLIALDRDAAFVTKMKGDDYKSRQSRAGRHLNAQDFNGTADVRQLLEEFLAQGLQGAKAIQVSALLKGSQFDRLYRTYRDISGDAAHVSITSLNRHYVENPADQSAKLIVHPPLDDIEIHVTFAELGISMTIAMLILMKVKAKTDLWDEFQALLVRYREVARASTTRRHEAENYSQ</sequence>
<comment type="caution">
    <text evidence="1">The sequence shown here is derived from an EMBL/GenBank/DDBJ whole genome shotgun (WGS) entry which is preliminary data.</text>
</comment>
<accession>A0A3R9YJC3</accession>
<dbReference type="Pfam" id="PF18928">
    <property type="entry name" value="DUF5677"/>
    <property type="match status" value="1"/>
</dbReference>
<reference evidence="1 2" key="1">
    <citation type="submission" date="2018-12" db="EMBL/GenBank/DDBJ databases">
        <title>Mesorhizobium carbonis sp. nov., isolated from coal mine water.</title>
        <authorList>
            <person name="Xin W."/>
            <person name="Xu Z."/>
            <person name="Xiang F."/>
            <person name="Zhang J."/>
            <person name="Xi L."/>
            <person name="Liu J."/>
        </authorList>
    </citation>
    <scope>NUCLEOTIDE SEQUENCE [LARGE SCALE GENOMIC DNA]</scope>
    <source>
        <strain evidence="1 2">B2.3</strain>
    </source>
</reference>
<proteinExistence type="predicted"/>
<dbReference type="AlphaFoldDB" id="A0A3R9YJC3"/>
<evidence type="ECO:0000313" key="1">
    <source>
        <dbReference type="EMBL" id="RST80584.1"/>
    </source>
</evidence>
<evidence type="ECO:0000313" key="2">
    <source>
        <dbReference type="Proteomes" id="UP000278398"/>
    </source>
</evidence>
<dbReference type="Proteomes" id="UP000278398">
    <property type="component" value="Unassembled WGS sequence"/>
</dbReference>
<dbReference type="OrthoDB" id="8382870at2"/>
<dbReference type="EMBL" id="RWKW01000142">
    <property type="protein sequence ID" value="RST80584.1"/>
    <property type="molecule type" value="Genomic_DNA"/>
</dbReference>
<name>A0A3R9YJC3_9HYPH</name>